<proteinExistence type="predicted"/>
<feature type="compositionally biased region" description="Polar residues" evidence="1">
    <location>
        <begin position="62"/>
        <end position="80"/>
    </location>
</feature>
<evidence type="ECO:0000313" key="3">
    <source>
        <dbReference type="Proteomes" id="UP001058974"/>
    </source>
</evidence>
<gene>
    <name evidence="2" type="ORF">KIW84_043587</name>
</gene>
<name>A0A9D5AUR3_PEA</name>
<dbReference type="AlphaFoldDB" id="A0A9D5AUR3"/>
<comment type="caution">
    <text evidence="2">The sequence shown here is derived from an EMBL/GenBank/DDBJ whole genome shotgun (WGS) entry which is preliminary data.</text>
</comment>
<organism evidence="2 3">
    <name type="scientific">Pisum sativum</name>
    <name type="common">Garden pea</name>
    <name type="synonym">Lathyrus oleraceus</name>
    <dbReference type="NCBI Taxonomy" id="3888"/>
    <lineage>
        <taxon>Eukaryota</taxon>
        <taxon>Viridiplantae</taxon>
        <taxon>Streptophyta</taxon>
        <taxon>Embryophyta</taxon>
        <taxon>Tracheophyta</taxon>
        <taxon>Spermatophyta</taxon>
        <taxon>Magnoliopsida</taxon>
        <taxon>eudicotyledons</taxon>
        <taxon>Gunneridae</taxon>
        <taxon>Pentapetalae</taxon>
        <taxon>rosids</taxon>
        <taxon>fabids</taxon>
        <taxon>Fabales</taxon>
        <taxon>Fabaceae</taxon>
        <taxon>Papilionoideae</taxon>
        <taxon>50 kb inversion clade</taxon>
        <taxon>NPAAA clade</taxon>
        <taxon>Hologalegina</taxon>
        <taxon>IRL clade</taxon>
        <taxon>Fabeae</taxon>
        <taxon>Lathyrus</taxon>
    </lineage>
</organism>
<accession>A0A9D5AUR3</accession>
<evidence type="ECO:0000313" key="2">
    <source>
        <dbReference type="EMBL" id="KAI5419469.1"/>
    </source>
</evidence>
<feature type="compositionally biased region" description="Polar residues" evidence="1">
    <location>
        <begin position="87"/>
        <end position="98"/>
    </location>
</feature>
<dbReference type="EMBL" id="JAMSHJ010000004">
    <property type="protein sequence ID" value="KAI5419469.1"/>
    <property type="molecule type" value="Genomic_DNA"/>
</dbReference>
<keyword evidence="3" id="KW-1185">Reference proteome</keyword>
<feature type="region of interest" description="Disordered" evidence="1">
    <location>
        <begin position="62"/>
        <end position="100"/>
    </location>
</feature>
<evidence type="ECO:0000256" key="1">
    <source>
        <dbReference type="SAM" id="MobiDB-lite"/>
    </source>
</evidence>
<dbReference type="Gramene" id="Psat04G0358700-T1">
    <property type="protein sequence ID" value="KAI5419469.1"/>
    <property type="gene ID" value="KIW84_043587"/>
</dbReference>
<protein>
    <submittedName>
        <fullName evidence="2">Uncharacterized protein</fullName>
    </submittedName>
</protein>
<reference evidence="2 3" key="1">
    <citation type="journal article" date="2022" name="Nat. Genet.">
        <title>Improved pea reference genome and pan-genome highlight genomic features and evolutionary characteristics.</title>
        <authorList>
            <person name="Yang T."/>
            <person name="Liu R."/>
            <person name="Luo Y."/>
            <person name="Hu S."/>
            <person name="Wang D."/>
            <person name="Wang C."/>
            <person name="Pandey M.K."/>
            <person name="Ge S."/>
            <person name="Xu Q."/>
            <person name="Li N."/>
            <person name="Li G."/>
            <person name="Huang Y."/>
            <person name="Saxena R.K."/>
            <person name="Ji Y."/>
            <person name="Li M."/>
            <person name="Yan X."/>
            <person name="He Y."/>
            <person name="Liu Y."/>
            <person name="Wang X."/>
            <person name="Xiang C."/>
            <person name="Varshney R.K."/>
            <person name="Ding H."/>
            <person name="Gao S."/>
            <person name="Zong X."/>
        </authorList>
    </citation>
    <scope>NUCLEOTIDE SEQUENCE [LARGE SCALE GENOMIC DNA]</scope>
    <source>
        <strain evidence="2 3">cv. Zhongwan 6</strain>
    </source>
</reference>
<sequence>MSNHFMIARGKEEIFKSKKLFSVSKHPLPPAEEPTCVSKAMQCHEWKQAMFEEFTALMNNAPINAPTTTSLRDTRNTNNGFMRKPPESSSQPHPSTKRCTLMPTRSVDISSAGKPRISHYQPPSPHCTQLQVTDILTKAVTRPRHQFLVSKLMLIDQQHQFEGGCE</sequence>
<dbReference type="Proteomes" id="UP001058974">
    <property type="component" value="Chromosome 4"/>
</dbReference>